<evidence type="ECO:0000256" key="2">
    <source>
        <dbReference type="ARBA" id="ARBA00022692"/>
    </source>
</evidence>
<dbReference type="Gene3D" id="1.20.58.340">
    <property type="entry name" value="Magnesium transport protein CorA, transmembrane region"/>
    <property type="match status" value="1"/>
</dbReference>
<dbReference type="SUPFAM" id="SSF144083">
    <property type="entry name" value="Magnesium transport protein CorA, transmembrane region"/>
    <property type="match status" value="1"/>
</dbReference>
<keyword evidence="7" id="KW-1185">Reference proteome</keyword>
<dbReference type="Proteomes" id="UP000247233">
    <property type="component" value="Unassembled WGS sequence"/>
</dbReference>
<feature type="transmembrane region" description="Helical" evidence="5">
    <location>
        <begin position="288"/>
        <end position="309"/>
    </location>
</feature>
<dbReference type="InterPro" id="IPR045863">
    <property type="entry name" value="CorA_TM1_TM2"/>
</dbReference>
<dbReference type="AlphaFoldDB" id="A0A317WL93"/>
<dbReference type="OrthoDB" id="5207033at2759"/>
<evidence type="ECO:0000256" key="5">
    <source>
        <dbReference type="SAM" id="Phobius"/>
    </source>
</evidence>
<reference evidence="6 7" key="1">
    <citation type="submission" date="2016-12" db="EMBL/GenBank/DDBJ databases">
        <title>The genomes of Aspergillus section Nigri reveals drivers in fungal speciation.</title>
        <authorList>
            <consortium name="DOE Joint Genome Institute"/>
            <person name="Vesth T.C."/>
            <person name="Nybo J."/>
            <person name="Theobald S."/>
            <person name="Brandl J."/>
            <person name="Frisvad J.C."/>
            <person name="Nielsen K.F."/>
            <person name="Lyhne E.K."/>
            <person name="Kogle M.E."/>
            <person name="Kuo A."/>
            <person name="Riley R."/>
            <person name="Clum A."/>
            <person name="Nolan M."/>
            <person name="Lipzen A."/>
            <person name="Salamov A."/>
            <person name="Henrissat B."/>
            <person name="Wiebenga A."/>
            <person name="De Vries R.P."/>
            <person name="Grigoriev I.V."/>
            <person name="Mortensen U.H."/>
            <person name="Andersen M.R."/>
            <person name="Baker S.E."/>
        </authorList>
    </citation>
    <scope>NUCLEOTIDE SEQUENCE [LARGE SCALE GENOMIC DNA]</scope>
    <source>
        <strain evidence="6 7">CBS 117.55</strain>
    </source>
</reference>
<dbReference type="Pfam" id="PF01544">
    <property type="entry name" value="CorA"/>
    <property type="match status" value="1"/>
</dbReference>
<protein>
    <submittedName>
        <fullName evidence="6">Uncharacterized protein</fullName>
    </submittedName>
</protein>
<evidence type="ECO:0000256" key="1">
    <source>
        <dbReference type="ARBA" id="ARBA00004651"/>
    </source>
</evidence>
<evidence type="ECO:0000313" key="7">
    <source>
        <dbReference type="Proteomes" id="UP000247233"/>
    </source>
</evidence>
<feature type="transmembrane region" description="Helical" evidence="5">
    <location>
        <begin position="329"/>
        <end position="349"/>
    </location>
</feature>
<dbReference type="EMBL" id="MSFL01000007">
    <property type="protein sequence ID" value="PWY86775.1"/>
    <property type="molecule type" value="Genomic_DNA"/>
</dbReference>
<accession>A0A317WL93</accession>
<evidence type="ECO:0000256" key="4">
    <source>
        <dbReference type="ARBA" id="ARBA00023136"/>
    </source>
</evidence>
<dbReference type="PANTHER" id="PTHR46494:SF1">
    <property type="entry name" value="CORA FAMILY METAL ION TRANSPORTER (EUROFUNG)"/>
    <property type="match status" value="1"/>
</dbReference>
<dbReference type="GeneID" id="37065027"/>
<gene>
    <name evidence="6" type="ORF">BO70DRAFT_360496</name>
</gene>
<dbReference type="GO" id="GO:0050897">
    <property type="term" value="F:cobalt ion binding"/>
    <property type="evidence" value="ECO:0007669"/>
    <property type="project" value="TreeGrafter"/>
</dbReference>
<comment type="caution">
    <text evidence="6">The sequence shown here is derived from an EMBL/GenBank/DDBJ whole genome shotgun (WGS) entry which is preliminary data.</text>
</comment>
<dbReference type="GO" id="GO:0015095">
    <property type="term" value="F:magnesium ion transmembrane transporter activity"/>
    <property type="evidence" value="ECO:0007669"/>
    <property type="project" value="TreeGrafter"/>
</dbReference>
<dbReference type="VEuPathDB" id="FungiDB:BO70DRAFT_360496"/>
<proteinExistence type="predicted"/>
<sequence length="376" mass="43760">MVDGMTVYEEAGTDRWLERQAGVSELPLQNPIHSTLIFSKADALKDHLHHLFPEPFWPVICKDLNGSFYCDDVLDDEYNLVKHVSWSCFKIKRVREPHQYEWVQTTVFVTWYPNTQRQVIYIIDLPLEDKEFLQLLPPAKSRNRNPYVWHTAFAGAIIELYDRSIWGLRDLVRTTEKARVNTTNLTPDFFPHLHDIARHIFHSNETLEIAEHTLQSLVTEQARSRDLYPTLDRGTWLQNERQLLFRAKELHSLKTRSRSLAERLHNEINLGFNLVSQRFGGDAKSDSAMMKTVAIVSMVYLPGTFVSGLFGTNFFDYSNGKEVMTSSFWIYWAITIPLTLATMLAWACWHYYPWRKTVPAEERKRAETFTPEGGGV</sequence>
<dbReference type="PANTHER" id="PTHR46494">
    <property type="entry name" value="CORA FAMILY METAL ION TRANSPORTER (EUROFUNG)"/>
    <property type="match status" value="1"/>
</dbReference>
<keyword evidence="3 5" id="KW-1133">Transmembrane helix</keyword>
<dbReference type="InterPro" id="IPR002523">
    <property type="entry name" value="MgTranspt_CorA/ZnTranspt_ZntB"/>
</dbReference>
<dbReference type="GO" id="GO:0015087">
    <property type="term" value="F:cobalt ion transmembrane transporter activity"/>
    <property type="evidence" value="ECO:0007669"/>
    <property type="project" value="TreeGrafter"/>
</dbReference>
<evidence type="ECO:0000313" key="6">
    <source>
        <dbReference type="EMBL" id="PWY86775.1"/>
    </source>
</evidence>
<dbReference type="STRING" id="1448321.A0A317WL93"/>
<dbReference type="GO" id="GO:0000287">
    <property type="term" value="F:magnesium ion binding"/>
    <property type="evidence" value="ECO:0007669"/>
    <property type="project" value="TreeGrafter"/>
</dbReference>
<keyword evidence="2 5" id="KW-0812">Transmembrane</keyword>
<dbReference type="RefSeq" id="XP_025401007.1">
    <property type="nucleotide sequence ID" value="XM_025542790.1"/>
</dbReference>
<evidence type="ECO:0000256" key="3">
    <source>
        <dbReference type="ARBA" id="ARBA00022989"/>
    </source>
</evidence>
<organism evidence="6 7">
    <name type="scientific">Aspergillus heteromorphus CBS 117.55</name>
    <dbReference type="NCBI Taxonomy" id="1448321"/>
    <lineage>
        <taxon>Eukaryota</taxon>
        <taxon>Fungi</taxon>
        <taxon>Dikarya</taxon>
        <taxon>Ascomycota</taxon>
        <taxon>Pezizomycotina</taxon>
        <taxon>Eurotiomycetes</taxon>
        <taxon>Eurotiomycetidae</taxon>
        <taxon>Eurotiales</taxon>
        <taxon>Aspergillaceae</taxon>
        <taxon>Aspergillus</taxon>
        <taxon>Aspergillus subgen. Circumdati</taxon>
    </lineage>
</organism>
<dbReference type="GO" id="GO:0005886">
    <property type="term" value="C:plasma membrane"/>
    <property type="evidence" value="ECO:0007669"/>
    <property type="project" value="UniProtKB-SubCell"/>
</dbReference>
<comment type="subcellular location">
    <subcellularLocation>
        <location evidence="1">Cell membrane</location>
        <topology evidence="1">Multi-pass membrane protein</topology>
    </subcellularLocation>
</comment>
<name>A0A317WL93_9EURO</name>
<keyword evidence="4 5" id="KW-0472">Membrane</keyword>